<evidence type="ECO:0000256" key="1">
    <source>
        <dbReference type="SAM" id="SignalP"/>
    </source>
</evidence>
<proteinExistence type="predicted"/>
<keyword evidence="1" id="KW-0732">Signal</keyword>
<dbReference type="AlphaFoldDB" id="A0AAW1F764"/>
<organism evidence="2 3">
    <name type="scientific">Zoarces viviparus</name>
    <name type="common">Viviparous eelpout</name>
    <name type="synonym">Blennius viviparus</name>
    <dbReference type="NCBI Taxonomy" id="48416"/>
    <lineage>
        <taxon>Eukaryota</taxon>
        <taxon>Metazoa</taxon>
        <taxon>Chordata</taxon>
        <taxon>Craniata</taxon>
        <taxon>Vertebrata</taxon>
        <taxon>Euteleostomi</taxon>
        <taxon>Actinopterygii</taxon>
        <taxon>Neopterygii</taxon>
        <taxon>Teleostei</taxon>
        <taxon>Neoteleostei</taxon>
        <taxon>Acanthomorphata</taxon>
        <taxon>Eupercaria</taxon>
        <taxon>Perciformes</taxon>
        <taxon>Cottioidei</taxon>
        <taxon>Zoarcales</taxon>
        <taxon>Zoarcidae</taxon>
        <taxon>Zoarcinae</taxon>
        <taxon>Zoarces</taxon>
    </lineage>
</organism>
<protein>
    <submittedName>
        <fullName evidence="2">Uncharacterized protein</fullName>
    </submittedName>
</protein>
<name>A0AAW1F764_ZOAVI</name>
<evidence type="ECO:0000313" key="3">
    <source>
        <dbReference type="Proteomes" id="UP001488805"/>
    </source>
</evidence>
<accession>A0AAW1F764</accession>
<keyword evidence="3" id="KW-1185">Reference proteome</keyword>
<gene>
    <name evidence="2" type="ORF">VZT92_011843</name>
</gene>
<dbReference type="Proteomes" id="UP001488805">
    <property type="component" value="Unassembled WGS sequence"/>
</dbReference>
<dbReference type="SUPFAM" id="SSF57302">
    <property type="entry name" value="Snake toxin-like"/>
    <property type="match status" value="1"/>
</dbReference>
<feature type="signal peptide" evidence="1">
    <location>
        <begin position="1"/>
        <end position="19"/>
    </location>
</feature>
<comment type="caution">
    <text evidence="2">The sequence shown here is derived from an EMBL/GenBank/DDBJ whole genome shotgun (WGS) entry which is preliminary data.</text>
</comment>
<evidence type="ECO:0000313" key="2">
    <source>
        <dbReference type="EMBL" id="KAK9530336.1"/>
    </source>
</evidence>
<reference evidence="2 3" key="1">
    <citation type="journal article" date="2024" name="Genome Biol. Evol.">
        <title>Chromosome-level genome assembly of the viviparous eelpout Zoarces viviparus.</title>
        <authorList>
            <person name="Fuhrmann N."/>
            <person name="Brasseur M.V."/>
            <person name="Bakowski C.E."/>
            <person name="Podsiadlowski L."/>
            <person name="Prost S."/>
            <person name="Krehenwinkel H."/>
            <person name="Mayer C."/>
        </authorList>
    </citation>
    <scope>NUCLEOTIDE SEQUENCE [LARGE SCALE GENOMIC DNA]</scope>
    <source>
        <strain evidence="2">NO-MEL_2022_Ind0_liver</strain>
    </source>
</reference>
<dbReference type="EMBL" id="JBCEZU010000100">
    <property type="protein sequence ID" value="KAK9530336.1"/>
    <property type="molecule type" value="Genomic_DNA"/>
</dbReference>
<feature type="chain" id="PRO_5043721472" evidence="1">
    <location>
        <begin position="20"/>
        <end position="85"/>
    </location>
</feature>
<dbReference type="InterPro" id="IPR045860">
    <property type="entry name" value="Snake_toxin-like_sf"/>
</dbReference>
<sequence length="85" mass="9094">MKTVILAILLLVVVSQGEALRCNCGGTARCSGRVQDCYGNNQACASFILQSGSSVSYFKRCMKESDCRIMSSYVSGSCCSTDLCN</sequence>